<keyword evidence="2" id="KW-1185">Reference proteome</keyword>
<evidence type="ECO:0000313" key="2">
    <source>
        <dbReference type="Proteomes" id="UP000094469"/>
    </source>
</evidence>
<name>A0A1E5H9A0_9ENTE</name>
<organism evidence="1 2">
    <name type="scientific">Enterococcus ureilyticus</name>
    <dbReference type="NCBI Taxonomy" id="1131292"/>
    <lineage>
        <taxon>Bacteria</taxon>
        <taxon>Bacillati</taxon>
        <taxon>Bacillota</taxon>
        <taxon>Bacilli</taxon>
        <taxon>Lactobacillales</taxon>
        <taxon>Enterococcaceae</taxon>
        <taxon>Enterococcus</taxon>
    </lineage>
</organism>
<reference evidence="2" key="1">
    <citation type="submission" date="2016-09" db="EMBL/GenBank/DDBJ databases">
        <authorList>
            <person name="Gulvik C.A."/>
        </authorList>
    </citation>
    <scope>NUCLEOTIDE SEQUENCE [LARGE SCALE GENOMIC DNA]</scope>
    <source>
        <strain evidence="2">LMG 26676</strain>
    </source>
</reference>
<evidence type="ECO:0000313" key="1">
    <source>
        <dbReference type="EMBL" id="OEG21518.1"/>
    </source>
</evidence>
<sequence length="173" mass="20131">MRSDVDFFVYKDNKDKKDCVLSNNLIISNGEKKMKLNCLGDLPELIELRWIKGIAPLMEEHEGVKRPSLNGIDILLADGIEAEDVWDMVKQPAEGEYDYLQITEPTKIIYHNAIIIHERLTKLFLNESWTEQERIEHAELRWQFDQLGYLSSCLQKGANVAFNEETELFYLVP</sequence>
<dbReference type="AlphaFoldDB" id="A0A1E5H9A0"/>
<protein>
    <submittedName>
        <fullName evidence="1">Uncharacterized protein</fullName>
    </submittedName>
</protein>
<proteinExistence type="predicted"/>
<accession>A0A1E5H9A0</accession>
<dbReference type="STRING" id="1131292.BCR24_06495"/>
<comment type="caution">
    <text evidence="1">The sequence shown here is derived from an EMBL/GenBank/DDBJ whole genome shotgun (WGS) entry which is preliminary data.</text>
</comment>
<dbReference type="RefSeq" id="WP_069640914.1">
    <property type="nucleotide sequence ID" value="NZ_JAFBEZ010000005.1"/>
</dbReference>
<dbReference type="EMBL" id="MIKC01000039">
    <property type="protein sequence ID" value="OEG21518.1"/>
    <property type="molecule type" value="Genomic_DNA"/>
</dbReference>
<dbReference type="Proteomes" id="UP000094469">
    <property type="component" value="Unassembled WGS sequence"/>
</dbReference>
<gene>
    <name evidence="1" type="ORF">BCR24_06495</name>
</gene>